<gene>
    <name evidence="3" type="ORF">AAF712_005826</name>
</gene>
<dbReference type="PANTHER" id="PTHR40465:SF1">
    <property type="entry name" value="DUF6534 DOMAIN-CONTAINING PROTEIN"/>
    <property type="match status" value="1"/>
</dbReference>
<feature type="transmembrane region" description="Helical" evidence="1">
    <location>
        <begin position="43"/>
        <end position="65"/>
    </location>
</feature>
<evidence type="ECO:0000259" key="2">
    <source>
        <dbReference type="Pfam" id="PF20152"/>
    </source>
</evidence>
<feature type="domain" description="DUF6534" evidence="2">
    <location>
        <begin position="196"/>
        <end position="280"/>
    </location>
</feature>
<feature type="transmembrane region" description="Helical" evidence="1">
    <location>
        <begin position="117"/>
        <end position="140"/>
    </location>
</feature>
<evidence type="ECO:0000313" key="3">
    <source>
        <dbReference type="EMBL" id="KAL0067042.1"/>
    </source>
</evidence>
<feature type="transmembrane region" description="Helical" evidence="1">
    <location>
        <begin position="77"/>
        <end position="97"/>
    </location>
</feature>
<proteinExistence type="predicted"/>
<keyword evidence="1" id="KW-0472">Membrane</keyword>
<evidence type="ECO:0000256" key="1">
    <source>
        <dbReference type="SAM" id="Phobius"/>
    </source>
</evidence>
<dbReference type="EMBL" id="JBBXMP010000029">
    <property type="protein sequence ID" value="KAL0067042.1"/>
    <property type="molecule type" value="Genomic_DNA"/>
</dbReference>
<keyword evidence="4" id="KW-1185">Reference proteome</keyword>
<organism evidence="3 4">
    <name type="scientific">Marasmius tenuissimus</name>
    <dbReference type="NCBI Taxonomy" id="585030"/>
    <lineage>
        <taxon>Eukaryota</taxon>
        <taxon>Fungi</taxon>
        <taxon>Dikarya</taxon>
        <taxon>Basidiomycota</taxon>
        <taxon>Agaricomycotina</taxon>
        <taxon>Agaricomycetes</taxon>
        <taxon>Agaricomycetidae</taxon>
        <taxon>Agaricales</taxon>
        <taxon>Marasmiineae</taxon>
        <taxon>Marasmiaceae</taxon>
        <taxon>Marasmius</taxon>
    </lineage>
</organism>
<keyword evidence="1" id="KW-1133">Transmembrane helix</keyword>
<feature type="transmembrane region" description="Helical" evidence="1">
    <location>
        <begin position="147"/>
        <end position="168"/>
    </location>
</feature>
<comment type="caution">
    <text evidence="3">The sequence shown here is derived from an EMBL/GenBank/DDBJ whole genome shotgun (WGS) entry which is preliminary data.</text>
</comment>
<accession>A0ABR3A129</accession>
<protein>
    <recommendedName>
        <fullName evidence="2">DUF6534 domain-containing protein</fullName>
    </recommendedName>
</protein>
<reference evidence="3 4" key="1">
    <citation type="submission" date="2024-05" db="EMBL/GenBank/DDBJ databases">
        <title>A draft genome resource for the thread blight pathogen Marasmius tenuissimus strain MS-2.</title>
        <authorList>
            <person name="Yulfo-Soto G.E."/>
            <person name="Baruah I.K."/>
            <person name="Amoako-Attah I."/>
            <person name="Bukari Y."/>
            <person name="Meinhardt L.W."/>
            <person name="Bailey B.A."/>
            <person name="Cohen S.P."/>
        </authorList>
    </citation>
    <scope>NUCLEOTIDE SEQUENCE [LARGE SCALE GENOMIC DNA]</scope>
    <source>
        <strain evidence="3 4">MS-2</strain>
    </source>
</reference>
<feature type="transmembrane region" description="Helical" evidence="1">
    <location>
        <begin position="188"/>
        <end position="209"/>
    </location>
</feature>
<evidence type="ECO:0000313" key="4">
    <source>
        <dbReference type="Proteomes" id="UP001437256"/>
    </source>
</evidence>
<keyword evidence="1" id="KW-0812">Transmembrane</keyword>
<sequence length="364" mass="40196">MVEVRSGVLSQPATNATYAYLFISAQTSTDAQVSTAQGLILKLIGYFVNWGLYGVLCLQVFLYYLAFKRDKWVVKALVYGLLILDTVQTVLITYDVYIKYGLEYGNVAGLAVVRNGWLSIPIISALNATVVQLFFAYRIWKLSRSGILGIFVAVLAIAAGVGGVVTGIQAKIINNLGQVAVRARTALTIWLTITGACDVVIAVCMTVILSRKRFGFNDSTDDAITKIIRLTVETGTLTAILAMLTVILFCVFPNRSYWNIPMDMLGKLYSNNFMVILNRRIRMFGDNSDPTVPSTIITYANSTQLSGLSGRTQCASRRAHQVHREVWSKVGRDDDPDNIQLEDMAPKVSMPVFSYVVPARSWLS</sequence>
<dbReference type="Proteomes" id="UP001437256">
    <property type="component" value="Unassembled WGS sequence"/>
</dbReference>
<dbReference type="PANTHER" id="PTHR40465">
    <property type="entry name" value="CHROMOSOME 1, WHOLE GENOME SHOTGUN SEQUENCE"/>
    <property type="match status" value="1"/>
</dbReference>
<name>A0ABR3A129_9AGAR</name>
<dbReference type="InterPro" id="IPR045339">
    <property type="entry name" value="DUF6534"/>
</dbReference>
<dbReference type="Pfam" id="PF20152">
    <property type="entry name" value="DUF6534"/>
    <property type="match status" value="1"/>
</dbReference>
<feature type="transmembrane region" description="Helical" evidence="1">
    <location>
        <begin position="230"/>
        <end position="254"/>
    </location>
</feature>